<evidence type="ECO:0000256" key="3">
    <source>
        <dbReference type="ARBA" id="ARBA00022989"/>
    </source>
</evidence>
<keyword evidence="7" id="KW-1185">Reference proteome</keyword>
<sequence>MKSQFWQNLYAWLLSAFFLLGGWLNIFADPELVEEYRHWGYPGWFHYVTGMAEWASAGLIAFSVTRFWGSVLGCAIMAAAAISVSLQAEYTHALMPLIILVLTAFNGWIAWRRHKTA</sequence>
<keyword evidence="2 5" id="KW-0812">Transmembrane</keyword>
<dbReference type="AlphaFoldDB" id="A0A420EA97"/>
<feature type="transmembrane region" description="Helical" evidence="5">
    <location>
        <begin position="44"/>
        <end position="62"/>
    </location>
</feature>
<comment type="subcellular location">
    <subcellularLocation>
        <location evidence="1">Membrane</location>
        <topology evidence="1">Multi-pass membrane protein</topology>
    </subcellularLocation>
</comment>
<evidence type="ECO:0000313" key="6">
    <source>
        <dbReference type="EMBL" id="RKF17617.1"/>
    </source>
</evidence>
<evidence type="ECO:0000256" key="2">
    <source>
        <dbReference type="ARBA" id="ARBA00022692"/>
    </source>
</evidence>
<dbReference type="EMBL" id="RAPF01000014">
    <property type="protein sequence ID" value="RKF17617.1"/>
    <property type="molecule type" value="Genomic_DNA"/>
</dbReference>
<dbReference type="Proteomes" id="UP000284395">
    <property type="component" value="Unassembled WGS sequence"/>
</dbReference>
<feature type="transmembrane region" description="Helical" evidence="5">
    <location>
        <begin position="93"/>
        <end position="111"/>
    </location>
</feature>
<dbReference type="InterPro" id="IPR032808">
    <property type="entry name" value="DoxX"/>
</dbReference>
<evidence type="ECO:0000256" key="4">
    <source>
        <dbReference type="ARBA" id="ARBA00023136"/>
    </source>
</evidence>
<dbReference type="Pfam" id="PF13564">
    <property type="entry name" value="DoxX_2"/>
    <property type="match status" value="1"/>
</dbReference>
<comment type="caution">
    <text evidence="6">The sequence shown here is derived from an EMBL/GenBank/DDBJ whole genome shotgun (WGS) entry which is preliminary data.</text>
</comment>
<name>A0A420EA97_9SPHN</name>
<evidence type="ECO:0000313" key="7">
    <source>
        <dbReference type="Proteomes" id="UP000284395"/>
    </source>
</evidence>
<evidence type="ECO:0000256" key="1">
    <source>
        <dbReference type="ARBA" id="ARBA00004141"/>
    </source>
</evidence>
<keyword evidence="3 5" id="KW-1133">Transmembrane helix</keyword>
<reference evidence="6 7" key="1">
    <citation type="submission" date="2018-09" db="EMBL/GenBank/DDBJ databases">
        <title>Altererythrobacter spongiae sp. nov., isolated from a marine sponge.</title>
        <authorList>
            <person name="Zhuang L."/>
            <person name="Luo L."/>
        </authorList>
    </citation>
    <scope>NUCLEOTIDE SEQUENCE [LARGE SCALE GENOMIC DNA]</scope>
    <source>
        <strain evidence="6 7">HN-Y73</strain>
    </source>
</reference>
<gene>
    <name evidence="6" type="ORF">D6851_16455</name>
</gene>
<evidence type="ECO:0000256" key="5">
    <source>
        <dbReference type="SAM" id="Phobius"/>
    </source>
</evidence>
<proteinExistence type="predicted"/>
<dbReference type="OrthoDB" id="7595779at2"/>
<organism evidence="6 7">
    <name type="scientific">Altericroceibacterium spongiae</name>
    <dbReference type="NCBI Taxonomy" id="2320269"/>
    <lineage>
        <taxon>Bacteria</taxon>
        <taxon>Pseudomonadati</taxon>
        <taxon>Pseudomonadota</taxon>
        <taxon>Alphaproteobacteria</taxon>
        <taxon>Sphingomonadales</taxon>
        <taxon>Erythrobacteraceae</taxon>
        <taxon>Altericroceibacterium</taxon>
    </lineage>
</organism>
<feature type="transmembrane region" description="Helical" evidence="5">
    <location>
        <begin position="67"/>
        <end position="87"/>
    </location>
</feature>
<dbReference type="GO" id="GO:0016020">
    <property type="term" value="C:membrane"/>
    <property type="evidence" value="ECO:0007669"/>
    <property type="project" value="UniProtKB-SubCell"/>
</dbReference>
<protein>
    <submittedName>
        <fullName evidence="6">DoxX family protein</fullName>
    </submittedName>
</protein>
<keyword evidence="4 5" id="KW-0472">Membrane</keyword>
<accession>A0A420EA97</accession>